<proteinExistence type="predicted"/>
<keyword evidence="2" id="KW-1185">Reference proteome</keyword>
<dbReference type="EMBL" id="JABSTR010000001">
    <property type="protein sequence ID" value="KAH9360833.1"/>
    <property type="molecule type" value="Genomic_DNA"/>
</dbReference>
<dbReference type="AlphaFoldDB" id="A0A9J6FEL0"/>
<name>A0A9J6FEL0_HAELO</name>
<dbReference type="OrthoDB" id="10550278at2759"/>
<evidence type="ECO:0000313" key="2">
    <source>
        <dbReference type="Proteomes" id="UP000821853"/>
    </source>
</evidence>
<dbReference type="VEuPathDB" id="VectorBase:HLOH_048479"/>
<reference evidence="1 2" key="1">
    <citation type="journal article" date="2020" name="Cell">
        <title>Large-Scale Comparative Analyses of Tick Genomes Elucidate Their Genetic Diversity and Vector Capacities.</title>
        <authorList>
            <consortium name="Tick Genome and Microbiome Consortium (TIGMIC)"/>
            <person name="Jia N."/>
            <person name="Wang J."/>
            <person name="Shi W."/>
            <person name="Du L."/>
            <person name="Sun Y."/>
            <person name="Zhan W."/>
            <person name="Jiang J.F."/>
            <person name="Wang Q."/>
            <person name="Zhang B."/>
            <person name="Ji P."/>
            <person name="Bell-Sakyi L."/>
            <person name="Cui X.M."/>
            <person name="Yuan T.T."/>
            <person name="Jiang B.G."/>
            <person name="Yang W.F."/>
            <person name="Lam T.T."/>
            <person name="Chang Q.C."/>
            <person name="Ding S.J."/>
            <person name="Wang X.J."/>
            <person name="Zhu J.G."/>
            <person name="Ruan X.D."/>
            <person name="Zhao L."/>
            <person name="Wei J.T."/>
            <person name="Ye R.Z."/>
            <person name="Que T.C."/>
            <person name="Du C.H."/>
            <person name="Zhou Y.H."/>
            <person name="Cheng J.X."/>
            <person name="Dai P.F."/>
            <person name="Guo W.B."/>
            <person name="Han X.H."/>
            <person name="Huang E.J."/>
            <person name="Li L.F."/>
            <person name="Wei W."/>
            <person name="Gao Y.C."/>
            <person name="Liu J.Z."/>
            <person name="Shao H.Z."/>
            <person name="Wang X."/>
            <person name="Wang C.C."/>
            <person name="Yang T.C."/>
            <person name="Huo Q.B."/>
            <person name="Li W."/>
            <person name="Chen H.Y."/>
            <person name="Chen S.E."/>
            <person name="Zhou L.G."/>
            <person name="Ni X.B."/>
            <person name="Tian J.H."/>
            <person name="Sheng Y."/>
            <person name="Liu T."/>
            <person name="Pan Y.S."/>
            <person name="Xia L.Y."/>
            <person name="Li J."/>
            <person name="Zhao F."/>
            <person name="Cao W.C."/>
        </authorList>
    </citation>
    <scope>NUCLEOTIDE SEQUENCE [LARGE SCALE GENOMIC DNA]</scope>
    <source>
        <strain evidence="1">HaeL-2018</strain>
    </source>
</reference>
<sequence>MVASTPTPASAAALSEITNIQLGIATYALTPYLKPFPGTVRGVITGLDPGTTTQQLPDIIASPRHRIIHARVSSTTALLPLQGPHIPF</sequence>
<dbReference type="Proteomes" id="UP000821853">
    <property type="component" value="Chromosome 1"/>
</dbReference>
<evidence type="ECO:0000313" key="1">
    <source>
        <dbReference type="EMBL" id="KAH9360833.1"/>
    </source>
</evidence>
<accession>A0A9J6FEL0</accession>
<protein>
    <submittedName>
        <fullName evidence="1">Uncharacterized protein</fullName>
    </submittedName>
</protein>
<organism evidence="1 2">
    <name type="scientific">Haemaphysalis longicornis</name>
    <name type="common">Bush tick</name>
    <dbReference type="NCBI Taxonomy" id="44386"/>
    <lineage>
        <taxon>Eukaryota</taxon>
        <taxon>Metazoa</taxon>
        <taxon>Ecdysozoa</taxon>
        <taxon>Arthropoda</taxon>
        <taxon>Chelicerata</taxon>
        <taxon>Arachnida</taxon>
        <taxon>Acari</taxon>
        <taxon>Parasitiformes</taxon>
        <taxon>Ixodida</taxon>
        <taxon>Ixodoidea</taxon>
        <taxon>Ixodidae</taxon>
        <taxon>Haemaphysalinae</taxon>
        <taxon>Haemaphysalis</taxon>
    </lineage>
</organism>
<comment type="caution">
    <text evidence="1">The sequence shown here is derived from an EMBL/GenBank/DDBJ whole genome shotgun (WGS) entry which is preliminary data.</text>
</comment>
<gene>
    <name evidence="1" type="ORF">HPB48_009373</name>
</gene>